<evidence type="ECO:0000256" key="4">
    <source>
        <dbReference type="ARBA" id="ARBA00022771"/>
    </source>
</evidence>
<evidence type="ECO:0000256" key="6">
    <source>
        <dbReference type="ARBA" id="ARBA00023016"/>
    </source>
</evidence>
<feature type="binding site" evidence="11">
    <location>
        <position position="146"/>
    </location>
    <ligand>
        <name>Zn(2+)</name>
        <dbReference type="ChEBI" id="CHEBI:29105"/>
        <label>1</label>
    </ligand>
</feature>
<feature type="binding site" evidence="11">
    <location>
        <position position="162"/>
    </location>
    <ligand>
        <name>Zn(2+)</name>
        <dbReference type="ChEBI" id="CHEBI:29105"/>
        <label>2</label>
    </ligand>
</feature>
<dbReference type="InterPro" id="IPR002939">
    <property type="entry name" value="DnaJ_C"/>
</dbReference>
<dbReference type="InterPro" id="IPR001623">
    <property type="entry name" value="DnaJ_domain"/>
</dbReference>
<dbReference type="InterPro" id="IPR012724">
    <property type="entry name" value="DnaJ"/>
</dbReference>
<dbReference type="Gene3D" id="2.10.230.10">
    <property type="entry name" value="Heat shock protein DnaJ, cysteine-rich domain"/>
    <property type="match status" value="1"/>
</dbReference>
<dbReference type="PROSITE" id="PS51188">
    <property type="entry name" value="ZF_CR"/>
    <property type="match status" value="1"/>
</dbReference>
<dbReference type="GO" id="GO:0051082">
    <property type="term" value="F:unfolded protein binding"/>
    <property type="evidence" value="ECO:0007669"/>
    <property type="project" value="UniProtKB-UniRule"/>
</dbReference>
<dbReference type="Pfam" id="PF01556">
    <property type="entry name" value="DnaJ_C"/>
    <property type="match status" value="1"/>
</dbReference>
<dbReference type="SUPFAM" id="SSF46565">
    <property type="entry name" value="Chaperone J-domain"/>
    <property type="match status" value="1"/>
</dbReference>
<feature type="binding site" evidence="11">
    <location>
        <position position="195"/>
    </location>
    <ligand>
        <name>Zn(2+)</name>
        <dbReference type="ChEBI" id="CHEBI:29105"/>
        <label>1</label>
    </ligand>
</feature>
<evidence type="ECO:0000259" key="14">
    <source>
        <dbReference type="PROSITE" id="PS51188"/>
    </source>
</evidence>
<feature type="binding site" evidence="11">
    <location>
        <position position="184"/>
    </location>
    <ligand>
        <name>Zn(2+)</name>
        <dbReference type="ChEBI" id="CHEBI:29105"/>
        <label>2</label>
    </ligand>
</feature>
<dbReference type="Pfam" id="PF00226">
    <property type="entry name" value="DnaJ"/>
    <property type="match status" value="1"/>
</dbReference>
<dbReference type="InterPro" id="IPR036869">
    <property type="entry name" value="J_dom_sf"/>
</dbReference>
<dbReference type="GO" id="GO:0042026">
    <property type="term" value="P:protein refolding"/>
    <property type="evidence" value="ECO:0007669"/>
    <property type="project" value="TreeGrafter"/>
</dbReference>
<feature type="domain" description="J" evidence="13">
    <location>
        <begin position="4"/>
        <end position="69"/>
    </location>
</feature>
<keyword evidence="3 11" id="KW-0677">Repeat</keyword>
<evidence type="ECO:0000256" key="7">
    <source>
        <dbReference type="ARBA" id="ARBA00023186"/>
    </source>
</evidence>
<dbReference type="SUPFAM" id="SSF49493">
    <property type="entry name" value="HSP40/DnaJ peptide-binding domain"/>
    <property type="match status" value="2"/>
</dbReference>
<dbReference type="NCBIfam" id="TIGR02349">
    <property type="entry name" value="DnaJ_bact"/>
    <property type="match status" value="1"/>
</dbReference>
<feature type="zinc finger region" description="CR-type" evidence="12">
    <location>
        <begin position="130"/>
        <end position="207"/>
    </location>
</feature>
<comment type="cofactor">
    <cofactor evidence="11">
        <name>Zn(2+)</name>
        <dbReference type="ChEBI" id="CHEBI:29105"/>
    </cofactor>
    <text evidence="11">Binds 2 Zn(2+) ions per monomer.</text>
</comment>
<name>A0A9D2KC15_9BACT</name>
<keyword evidence="1 11" id="KW-0235">DNA replication</keyword>
<dbReference type="PANTHER" id="PTHR43096:SF52">
    <property type="entry name" value="DNAJ HOMOLOG 1, MITOCHONDRIAL-RELATED"/>
    <property type="match status" value="1"/>
</dbReference>
<sequence length="372" mass="41143">MARDYYEVLCIERTATEVEIKKAYRKLALQYHPDKNPGDQEAAEKFREVAEAYAVLSDPDKKQQYDTYGRVMDDSMGGFSSTGSVFDDLLGDVFGEFFGSSSSRRSRNRPAKGQSIEMYQELTFEESVFGVEKELTVKKSENCKRCDGTGAEPGGMKTCDKCNGQGVFTQRNGIFAVRTTCPACNGTGQIIKEPCKDCKGKGSHTVEKQIKVKIPAGIDDGMIMRVSGEGNAGSNGGPAGDLLLHIKVKDHKIFKRIDNDLHLTLPITVFDAILGNEFEIELIDGTKETIKVKPGTQVGERITLKGKGVPSVKGYNVGNLYVDLQILIPTNLSKEQKEVLENMRAESKENDMFSSKLKNLLERFKEFISGSK</sequence>
<dbReference type="AlphaFoldDB" id="A0A9D2KC15"/>
<dbReference type="NCBIfam" id="NF008035">
    <property type="entry name" value="PRK10767.1"/>
    <property type="match status" value="1"/>
</dbReference>
<dbReference type="CDD" id="cd06257">
    <property type="entry name" value="DnaJ"/>
    <property type="match status" value="1"/>
</dbReference>
<reference evidence="15" key="1">
    <citation type="journal article" date="2021" name="PeerJ">
        <title>Extensive microbial diversity within the chicken gut microbiome revealed by metagenomics and culture.</title>
        <authorList>
            <person name="Gilroy R."/>
            <person name="Ravi A."/>
            <person name="Getino M."/>
            <person name="Pursley I."/>
            <person name="Horton D.L."/>
            <person name="Alikhan N.F."/>
            <person name="Baker D."/>
            <person name="Gharbi K."/>
            <person name="Hall N."/>
            <person name="Watson M."/>
            <person name="Adriaenssens E.M."/>
            <person name="Foster-Nyarko E."/>
            <person name="Jarju S."/>
            <person name="Secka A."/>
            <person name="Antonio M."/>
            <person name="Oren A."/>
            <person name="Chaudhuri R.R."/>
            <person name="La Ragione R."/>
            <person name="Hildebrand F."/>
            <person name="Pallen M.J."/>
        </authorList>
    </citation>
    <scope>NUCLEOTIDE SEQUENCE</scope>
    <source>
        <strain evidence="15">ChiW4-1371</strain>
    </source>
</reference>
<dbReference type="PROSITE" id="PS00636">
    <property type="entry name" value="DNAJ_1"/>
    <property type="match status" value="1"/>
</dbReference>
<feature type="repeat" description="CXXCXGXG motif" evidence="11">
    <location>
        <begin position="159"/>
        <end position="166"/>
    </location>
</feature>
<keyword evidence="15" id="KW-0560">Oxidoreductase</keyword>
<evidence type="ECO:0000256" key="12">
    <source>
        <dbReference type="PROSITE-ProRule" id="PRU00546"/>
    </source>
</evidence>
<protein>
    <recommendedName>
        <fullName evidence="10 11">Chaperone protein DnaJ</fullName>
    </recommendedName>
</protein>
<evidence type="ECO:0000256" key="2">
    <source>
        <dbReference type="ARBA" id="ARBA00022723"/>
    </source>
</evidence>
<feature type="repeat" description="CXXCXGXG motif" evidence="11">
    <location>
        <begin position="195"/>
        <end position="202"/>
    </location>
</feature>
<dbReference type="PRINTS" id="PR00625">
    <property type="entry name" value="JDOMAIN"/>
</dbReference>
<dbReference type="GO" id="GO:0008270">
    <property type="term" value="F:zinc ion binding"/>
    <property type="evidence" value="ECO:0007669"/>
    <property type="project" value="UniProtKB-UniRule"/>
</dbReference>
<comment type="subunit">
    <text evidence="11">Homodimer.</text>
</comment>
<keyword evidence="6 11" id="KW-0346">Stress response</keyword>
<feature type="repeat" description="CXXCXGXG motif" evidence="11">
    <location>
        <begin position="143"/>
        <end position="150"/>
    </location>
</feature>
<dbReference type="GO" id="GO:0016491">
    <property type="term" value="F:oxidoreductase activity"/>
    <property type="evidence" value="ECO:0007669"/>
    <property type="project" value="UniProtKB-KW"/>
</dbReference>
<comment type="function">
    <text evidence="8 11">Participates actively in the response to hyperosmotic and heat shock by preventing the aggregation of stress-denatured proteins and by disaggregating proteins, also in an autonomous, DnaK-independent fashion. Unfolded proteins bind initially to DnaJ; upon interaction with the DnaJ-bound protein, DnaK hydrolyzes its bound ATP, resulting in the formation of a stable complex. GrpE releases ADP from DnaK; ATP binding to DnaK triggers the release of the substrate protein, thus completing the reaction cycle. Several rounds of ATP-dependent interactions between DnaJ, DnaK and GrpE are required for fully efficient folding. Also involved, together with DnaK and GrpE, in the DNA replication of plasmids through activation of initiation proteins.</text>
</comment>
<feature type="binding site" evidence="11">
    <location>
        <position position="181"/>
    </location>
    <ligand>
        <name>Zn(2+)</name>
        <dbReference type="ChEBI" id="CHEBI:29105"/>
        <label>2</label>
    </ligand>
</feature>
<evidence type="ECO:0000256" key="8">
    <source>
        <dbReference type="ARBA" id="ARBA00053423"/>
    </source>
</evidence>
<feature type="binding site" evidence="11">
    <location>
        <position position="159"/>
    </location>
    <ligand>
        <name>Zn(2+)</name>
        <dbReference type="ChEBI" id="CHEBI:29105"/>
        <label>2</label>
    </ligand>
</feature>
<evidence type="ECO:0000256" key="10">
    <source>
        <dbReference type="ARBA" id="ARBA00067609"/>
    </source>
</evidence>
<dbReference type="CDD" id="cd10719">
    <property type="entry name" value="DnaJ_zf"/>
    <property type="match status" value="1"/>
</dbReference>
<gene>
    <name evidence="11 15" type="primary">dnaJ</name>
    <name evidence="15" type="ORF">H9804_07080</name>
</gene>
<evidence type="ECO:0000256" key="9">
    <source>
        <dbReference type="ARBA" id="ARBA00061004"/>
    </source>
</evidence>
<evidence type="ECO:0000259" key="13">
    <source>
        <dbReference type="PROSITE" id="PS50076"/>
    </source>
</evidence>
<proteinExistence type="inferred from homology"/>
<dbReference type="CDD" id="cd10747">
    <property type="entry name" value="DnaJ_C"/>
    <property type="match status" value="1"/>
</dbReference>
<dbReference type="PROSITE" id="PS50076">
    <property type="entry name" value="DNAJ_2"/>
    <property type="match status" value="1"/>
</dbReference>
<keyword evidence="11" id="KW-0963">Cytoplasm</keyword>
<dbReference type="GO" id="GO:0006260">
    <property type="term" value="P:DNA replication"/>
    <property type="evidence" value="ECO:0007669"/>
    <property type="project" value="UniProtKB-KW"/>
</dbReference>
<comment type="subcellular location">
    <subcellularLocation>
        <location evidence="11">Cytoplasm</location>
    </subcellularLocation>
</comment>
<dbReference type="GO" id="GO:0005737">
    <property type="term" value="C:cytoplasm"/>
    <property type="evidence" value="ECO:0007669"/>
    <property type="project" value="UniProtKB-SubCell"/>
</dbReference>
<keyword evidence="5 11" id="KW-0862">Zinc</keyword>
<feature type="domain" description="CR-type" evidence="14">
    <location>
        <begin position="130"/>
        <end position="207"/>
    </location>
</feature>
<keyword evidence="4 11" id="KW-0863">Zinc-finger</keyword>
<evidence type="ECO:0000313" key="15">
    <source>
        <dbReference type="EMBL" id="HIZ89691.1"/>
    </source>
</evidence>
<comment type="similarity">
    <text evidence="9 11">Belongs to the DnaJ family.</text>
</comment>
<comment type="domain">
    <text evidence="11">The J domain is necessary and sufficient to stimulate DnaK ATPase activity. Zinc center 1 plays an important role in the autonomous, DnaK-independent chaperone activity of DnaJ. Zinc center 2 is essential for interaction with DnaK and for DnaJ activity.</text>
</comment>
<dbReference type="FunFam" id="2.10.230.10:FF:000002">
    <property type="entry name" value="Molecular chaperone DnaJ"/>
    <property type="match status" value="1"/>
</dbReference>
<dbReference type="EMBL" id="DXAQ01000109">
    <property type="protein sequence ID" value="HIZ89691.1"/>
    <property type="molecule type" value="Genomic_DNA"/>
</dbReference>
<keyword evidence="2 11" id="KW-0479">Metal-binding</keyword>
<accession>A0A9D2KC15</accession>
<feature type="binding site" evidence="11">
    <location>
        <position position="143"/>
    </location>
    <ligand>
        <name>Zn(2+)</name>
        <dbReference type="ChEBI" id="CHEBI:29105"/>
        <label>1</label>
    </ligand>
</feature>
<organism evidence="15 16">
    <name type="scientific">Candidatus Mucispirillum faecigallinarum</name>
    <dbReference type="NCBI Taxonomy" id="2838699"/>
    <lineage>
        <taxon>Bacteria</taxon>
        <taxon>Pseudomonadati</taxon>
        <taxon>Deferribacterota</taxon>
        <taxon>Deferribacteres</taxon>
        <taxon>Deferribacterales</taxon>
        <taxon>Mucispirillaceae</taxon>
        <taxon>Mucispirillum</taxon>
    </lineage>
</organism>
<evidence type="ECO:0000256" key="1">
    <source>
        <dbReference type="ARBA" id="ARBA00022705"/>
    </source>
</evidence>
<dbReference type="GO" id="GO:0009408">
    <property type="term" value="P:response to heat"/>
    <property type="evidence" value="ECO:0007669"/>
    <property type="project" value="InterPro"/>
</dbReference>
<dbReference type="HAMAP" id="MF_01152">
    <property type="entry name" value="DnaJ"/>
    <property type="match status" value="1"/>
</dbReference>
<dbReference type="InterPro" id="IPR008971">
    <property type="entry name" value="HSP40/DnaJ_pept-bd"/>
</dbReference>
<dbReference type="InterPro" id="IPR018253">
    <property type="entry name" value="DnaJ_domain_CS"/>
</dbReference>
<evidence type="ECO:0000256" key="11">
    <source>
        <dbReference type="HAMAP-Rule" id="MF_01152"/>
    </source>
</evidence>
<dbReference type="SUPFAM" id="SSF57938">
    <property type="entry name" value="DnaJ/Hsp40 cysteine-rich domain"/>
    <property type="match status" value="1"/>
</dbReference>
<evidence type="ECO:0000256" key="5">
    <source>
        <dbReference type="ARBA" id="ARBA00022833"/>
    </source>
</evidence>
<dbReference type="SMART" id="SM00271">
    <property type="entry name" value="DnaJ"/>
    <property type="match status" value="1"/>
</dbReference>
<keyword evidence="7 11" id="KW-0143">Chaperone</keyword>
<dbReference type="FunFam" id="1.10.287.110:FF:000034">
    <property type="entry name" value="Chaperone protein DnaJ"/>
    <property type="match status" value="1"/>
</dbReference>
<feature type="repeat" description="CXXCXGXG motif" evidence="11">
    <location>
        <begin position="181"/>
        <end position="188"/>
    </location>
</feature>
<dbReference type="Pfam" id="PF00684">
    <property type="entry name" value="DnaJ_CXXCXGXG"/>
    <property type="match status" value="1"/>
</dbReference>
<dbReference type="InterPro" id="IPR036410">
    <property type="entry name" value="HSP_DnaJ_Cys-rich_dom_sf"/>
</dbReference>
<dbReference type="PANTHER" id="PTHR43096">
    <property type="entry name" value="DNAJ HOMOLOG 1, MITOCHONDRIAL-RELATED"/>
    <property type="match status" value="1"/>
</dbReference>
<comment type="caution">
    <text evidence="15">The sequence shown here is derived from an EMBL/GenBank/DDBJ whole genome shotgun (WGS) entry which is preliminary data.</text>
</comment>
<reference evidence="15" key="2">
    <citation type="submission" date="2021-04" db="EMBL/GenBank/DDBJ databases">
        <authorList>
            <person name="Gilroy R."/>
        </authorList>
    </citation>
    <scope>NUCLEOTIDE SEQUENCE</scope>
    <source>
        <strain evidence="15">ChiW4-1371</strain>
    </source>
</reference>
<dbReference type="Gene3D" id="1.10.287.110">
    <property type="entry name" value="DnaJ domain"/>
    <property type="match status" value="1"/>
</dbReference>
<dbReference type="GO" id="GO:0031072">
    <property type="term" value="F:heat shock protein binding"/>
    <property type="evidence" value="ECO:0007669"/>
    <property type="project" value="InterPro"/>
</dbReference>
<dbReference type="FunFam" id="2.60.260.20:FF:000005">
    <property type="entry name" value="Chaperone protein dnaJ 1, mitochondrial"/>
    <property type="match status" value="1"/>
</dbReference>
<dbReference type="GO" id="GO:0005524">
    <property type="term" value="F:ATP binding"/>
    <property type="evidence" value="ECO:0007669"/>
    <property type="project" value="InterPro"/>
</dbReference>
<dbReference type="InterPro" id="IPR001305">
    <property type="entry name" value="HSP_DnaJ_Cys-rich_dom"/>
</dbReference>
<evidence type="ECO:0000313" key="16">
    <source>
        <dbReference type="Proteomes" id="UP000824176"/>
    </source>
</evidence>
<feature type="binding site" evidence="11">
    <location>
        <position position="198"/>
    </location>
    <ligand>
        <name>Zn(2+)</name>
        <dbReference type="ChEBI" id="CHEBI:29105"/>
        <label>1</label>
    </ligand>
</feature>
<dbReference type="Gene3D" id="2.60.260.20">
    <property type="entry name" value="Urease metallochaperone UreE, N-terminal domain"/>
    <property type="match status" value="2"/>
</dbReference>
<evidence type="ECO:0000256" key="3">
    <source>
        <dbReference type="ARBA" id="ARBA00022737"/>
    </source>
</evidence>
<dbReference type="Proteomes" id="UP000824176">
    <property type="component" value="Unassembled WGS sequence"/>
</dbReference>